<accession>A0A9D4C8K7</accession>
<comment type="caution">
    <text evidence="1">The sequence shown here is derived from an EMBL/GenBank/DDBJ whole genome shotgun (WGS) entry which is preliminary data.</text>
</comment>
<proteinExistence type="predicted"/>
<dbReference type="Proteomes" id="UP000828390">
    <property type="component" value="Unassembled WGS sequence"/>
</dbReference>
<dbReference type="AlphaFoldDB" id="A0A9D4C8K7"/>
<dbReference type="EMBL" id="JAIWYP010000013">
    <property type="protein sequence ID" value="KAH3719245.1"/>
    <property type="molecule type" value="Genomic_DNA"/>
</dbReference>
<reference evidence="1" key="2">
    <citation type="submission" date="2020-11" db="EMBL/GenBank/DDBJ databases">
        <authorList>
            <person name="McCartney M.A."/>
            <person name="Auch B."/>
            <person name="Kono T."/>
            <person name="Mallez S."/>
            <person name="Becker A."/>
            <person name="Gohl D.M."/>
            <person name="Silverstein K.A.T."/>
            <person name="Koren S."/>
            <person name="Bechman K.B."/>
            <person name="Herman A."/>
            <person name="Abrahante J.E."/>
            <person name="Garbe J."/>
        </authorList>
    </citation>
    <scope>NUCLEOTIDE SEQUENCE</scope>
    <source>
        <strain evidence="1">Duluth1</strain>
        <tissue evidence="1">Whole animal</tissue>
    </source>
</reference>
<name>A0A9D4C8K7_DREPO</name>
<keyword evidence="2" id="KW-1185">Reference proteome</keyword>
<organism evidence="1 2">
    <name type="scientific">Dreissena polymorpha</name>
    <name type="common">Zebra mussel</name>
    <name type="synonym">Mytilus polymorpha</name>
    <dbReference type="NCBI Taxonomy" id="45954"/>
    <lineage>
        <taxon>Eukaryota</taxon>
        <taxon>Metazoa</taxon>
        <taxon>Spiralia</taxon>
        <taxon>Lophotrochozoa</taxon>
        <taxon>Mollusca</taxon>
        <taxon>Bivalvia</taxon>
        <taxon>Autobranchia</taxon>
        <taxon>Heteroconchia</taxon>
        <taxon>Euheterodonta</taxon>
        <taxon>Imparidentia</taxon>
        <taxon>Neoheterodontei</taxon>
        <taxon>Myida</taxon>
        <taxon>Dreissenoidea</taxon>
        <taxon>Dreissenidae</taxon>
        <taxon>Dreissena</taxon>
    </lineage>
</organism>
<reference evidence="1" key="1">
    <citation type="journal article" date="2019" name="bioRxiv">
        <title>The Genome of the Zebra Mussel, Dreissena polymorpha: A Resource for Invasive Species Research.</title>
        <authorList>
            <person name="McCartney M.A."/>
            <person name="Auch B."/>
            <person name="Kono T."/>
            <person name="Mallez S."/>
            <person name="Zhang Y."/>
            <person name="Obille A."/>
            <person name="Becker A."/>
            <person name="Abrahante J.E."/>
            <person name="Garbe J."/>
            <person name="Badalamenti J.P."/>
            <person name="Herman A."/>
            <person name="Mangelson H."/>
            <person name="Liachko I."/>
            <person name="Sullivan S."/>
            <person name="Sone E.D."/>
            <person name="Koren S."/>
            <person name="Silverstein K.A.T."/>
            <person name="Beckman K.B."/>
            <person name="Gohl D.M."/>
        </authorList>
    </citation>
    <scope>NUCLEOTIDE SEQUENCE</scope>
    <source>
        <strain evidence="1">Duluth1</strain>
        <tissue evidence="1">Whole animal</tissue>
    </source>
</reference>
<evidence type="ECO:0000313" key="1">
    <source>
        <dbReference type="EMBL" id="KAH3719245.1"/>
    </source>
</evidence>
<protein>
    <submittedName>
        <fullName evidence="1">Uncharacterized protein</fullName>
    </submittedName>
</protein>
<gene>
    <name evidence="1" type="ORF">DPMN_062077</name>
</gene>
<sequence length="168" mass="18988">MCTGIHFKDNSCLVAIKRTRLLRQGSVDNKKTFFPLLMCCATLFASRVITSRRPRPKSGFPSMFSILCTSVLGHLNGLYRATSSKSWSASQTKVCHDRPLRCHFRLSRPSSGDVVKPLSTYGQLQFRLVINQSSGSQQTQRKWTSASREDSTCWINRAARRSFPIRPS</sequence>
<evidence type="ECO:0000313" key="2">
    <source>
        <dbReference type="Proteomes" id="UP000828390"/>
    </source>
</evidence>